<evidence type="ECO:0000256" key="1">
    <source>
        <dbReference type="SAM" id="MobiDB-lite"/>
    </source>
</evidence>
<keyword evidence="3" id="KW-1185">Reference proteome</keyword>
<feature type="region of interest" description="Disordered" evidence="1">
    <location>
        <begin position="94"/>
        <end position="143"/>
    </location>
</feature>
<sequence>MAYKKCPRCNLNYIKDTESLCKVCLEEVGKSLNDTDREEEYDICPECGENIIEPGEEMCYQCAMEHMKEAEEDRIESEGWDDFLLTDEEDLEIFDEDIDNDLSPLEDLEDLAEPEELEPLEDLEIDEEFDEEFEDEDEEEESE</sequence>
<dbReference type="STRING" id="937334.SAMN05444406_11333"/>
<dbReference type="AlphaFoldDB" id="A0A1I5VYR4"/>
<reference evidence="2 3" key="1">
    <citation type="submission" date="2016-10" db="EMBL/GenBank/DDBJ databases">
        <authorList>
            <person name="de Groot N.N."/>
        </authorList>
    </citation>
    <scope>NUCLEOTIDE SEQUENCE [LARGE SCALE GENOMIC DNA]</scope>
    <source>
        <strain evidence="2 3">DSM 20678</strain>
    </source>
</reference>
<evidence type="ECO:0000313" key="3">
    <source>
        <dbReference type="Proteomes" id="UP000198577"/>
    </source>
</evidence>
<proteinExistence type="predicted"/>
<evidence type="ECO:0000313" key="2">
    <source>
        <dbReference type="EMBL" id="SFQ12664.1"/>
    </source>
</evidence>
<dbReference type="EMBL" id="FOXR01000013">
    <property type="protein sequence ID" value="SFQ12664.1"/>
    <property type="molecule type" value="Genomic_DNA"/>
</dbReference>
<dbReference type="RefSeq" id="WP_092282338.1">
    <property type="nucleotide sequence ID" value="NZ_FOXR01000013.1"/>
</dbReference>
<gene>
    <name evidence="2" type="ORF">SAMN05444406_11333</name>
</gene>
<protein>
    <submittedName>
        <fullName evidence="2">Uncharacterized protein</fullName>
    </submittedName>
</protein>
<accession>A0A1I5VYR4</accession>
<organism evidence="2 3">
    <name type="scientific">Caldicoprobacter faecalis</name>
    <dbReference type="NCBI Taxonomy" id="937334"/>
    <lineage>
        <taxon>Bacteria</taxon>
        <taxon>Bacillati</taxon>
        <taxon>Bacillota</taxon>
        <taxon>Clostridia</taxon>
        <taxon>Caldicoprobacterales</taxon>
        <taxon>Caldicoprobacteraceae</taxon>
        <taxon>Caldicoprobacter</taxon>
    </lineage>
</organism>
<dbReference type="Proteomes" id="UP000198577">
    <property type="component" value="Unassembled WGS sequence"/>
</dbReference>
<name>A0A1I5VYR4_9FIRM</name>
<dbReference type="OrthoDB" id="2087818at2"/>